<dbReference type="RefSeq" id="WP_285606073.1">
    <property type="nucleotide sequence ID" value="NZ_BSDC01000001.1"/>
</dbReference>
<dbReference type="Pfam" id="PF08665">
    <property type="entry name" value="PglZ"/>
    <property type="match status" value="1"/>
</dbReference>
<evidence type="ECO:0000313" key="2">
    <source>
        <dbReference type="Proteomes" id="UP001165044"/>
    </source>
</evidence>
<organism evidence="1 2">
    <name type="scientific">Geothrix edaphica</name>
    <dbReference type="NCBI Taxonomy" id="2927976"/>
    <lineage>
        <taxon>Bacteria</taxon>
        <taxon>Pseudomonadati</taxon>
        <taxon>Acidobacteriota</taxon>
        <taxon>Holophagae</taxon>
        <taxon>Holophagales</taxon>
        <taxon>Holophagaceae</taxon>
        <taxon>Geothrix</taxon>
    </lineage>
</organism>
<proteinExistence type="predicted"/>
<reference evidence="1" key="1">
    <citation type="journal article" date="2023" name="Antonie Van Leeuwenhoek">
        <title>Mesoterricola silvestris gen. nov., sp. nov., Mesoterricola sediminis sp. nov., Geothrix oryzae sp. nov., Geothrix edaphica sp. nov., Geothrix rubra sp. nov., and Geothrix limicola sp. nov., six novel members of Acidobacteriota isolated from soils.</title>
        <authorList>
            <person name="Itoh H."/>
            <person name="Sugisawa Y."/>
            <person name="Mise K."/>
            <person name="Xu Z."/>
            <person name="Kuniyasu M."/>
            <person name="Ushijima N."/>
            <person name="Kawano K."/>
            <person name="Kobayashi E."/>
            <person name="Shiratori Y."/>
            <person name="Masuda Y."/>
            <person name="Senoo K."/>
        </authorList>
    </citation>
    <scope>NUCLEOTIDE SEQUENCE</scope>
    <source>
        <strain evidence="1">Red802</strain>
    </source>
</reference>
<protein>
    <submittedName>
        <fullName evidence="1">PglZ domain-containing protein</fullName>
    </submittedName>
</protein>
<dbReference type="Proteomes" id="UP001165044">
    <property type="component" value="Unassembled WGS sequence"/>
</dbReference>
<comment type="caution">
    <text evidence="1">The sequence shown here is derived from an EMBL/GenBank/DDBJ whole genome shotgun (WGS) entry which is preliminary data.</text>
</comment>
<dbReference type="EMBL" id="BSDC01000001">
    <property type="protein sequence ID" value="GLH65985.1"/>
    <property type="molecule type" value="Genomic_DNA"/>
</dbReference>
<name>A0ABQ5PV31_9BACT</name>
<gene>
    <name evidence="1" type="ORF">GETHED_03490</name>
</gene>
<sequence length="844" mass="93043">MHPLHDRISALLHAHLASKRIVVWYDPRKEFEPYFTELLDSKTTGEGLVPVKFKKLKVQVGVFRGSYFALRQQAEPHYAKEEPDHLLLYLPGETWAQKSSPLMELDLAGHRYTDLSLRREARHCLKDVGYSDGVIDDLLRPESLGYADLVRVLAGGGEGQGSGLLRTVFKETDSESLIAAWLADPNTDEKLGQKDAGAELLKLVASRVGATLPVELPKTRRILFRYLLVNEFRSDLQGSTVEIPGSVPAAGTKELERVRKIAGLLRSHHTEAYRAAADEVEQELGLPTLGIHPDHLGSLDTFRFEERALFGRCAEHIAERRFQQALDLASARQTSFWLTPERRSQWELCARMATLGLAMEAAKGQLQGLKDKPEAWFGWYTEGEEAGHLVDRRFRELETAVSTLEEDPEAEPAYSLIRQSYDRFLEGCTEGFTAALAKRGWQVPGALHQTRVFEDVVRPLPAKKALILVDALRYEMAVTLKARLEDRVDELKLRPVVAAMPTITPVGMAALMPGAATSFEVAEEGGKLGSKVSGTFLPDLAARKKWLKESVPASTDLDLQSVLTLAPAKLKAQIDGADLVVVRSQEIDASGEGGLGSVARRVMDGLLTTDLVKAMRRLSQAGITHFVLCADHGHHFARAKEDAMKLDLPAGQRIEDHRRCVIGRGLQVANGCVKATAQELGYTSDLEFLFPDGAGVFKCGGDLAFHHGGPSLQELVVPLLTWRARGADDQATEAVQVRLEGLPETVTNPIFTVSIECSQGLFAQPLKVYPVLMAQDRVVGEVVTAFDCERDDATQQVTLEPGRKATLVFHLKDESPASIQVKILDPRTDSELLKPKTLPVSLTR</sequence>
<evidence type="ECO:0000313" key="1">
    <source>
        <dbReference type="EMBL" id="GLH65985.1"/>
    </source>
</evidence>
<keyword evidence="2" id="KW-1185">Reference proteome</keyword>
<accession>A0ABQ5PV31</accession>